<reference evidence="2" key="1">
    <citation type="submission" date="2020-08" db="EMBL/GenBank/DDBJ databases">
        <title>Chromosome-level assembly of Southern catfish (Silurus meridionalis) provides insights into visual adaptation to the nocturnal and benthic lifestyles.</title>
        <authorList>
            <person name="Zhang Y."/>
            <person name="Wang D."/>
            <person name="Peng Z."/>
        </authorList>
    </citation>
    <scope>NUCLEOTIDE SEQUENCE</scope>
    <source>
        <strain evidence="2">SWU-2019-XX</strain>
        <tissue evidence="2">Muscle</tissue>
    </source>
</reference>
<dbReference type="EMBL" id="JABFDY010000010">
    <property type="protein sequence ID" value="KAF7702496.1"/>
    <property type="molecule type" value="Genomic_DNA"/>
</dbReference>
<feature type="compositionally biased region" description="Polar residues" evidence="1">
    <location>
        <begin position="605"/>
        <end position="614"/>
    </location>
</feature>
<feature type="compositionally biased region" description="Polar residues" evidence="1">
    <location>
        <begin position="384"/>
        <end position="393"/>
    </location>
</feature>
<feature type="region of interest" description="Disordered" evidence="1">
    <location>
        <begin position="713"/>
        <end position="739"/>
    </location>
</feature>
<feature type="compositionally biased region" description="Polar residues" evidence="1">
    <location>
        <begin position="575"/>
        <end position="595"/>
    </location>
</feature>
<feature type="region of interest" description="Disordered" evidence="1">
    <location>
        <begin position="556"/>
        <end position="648"/>
    </location>
</feature>
<feature type="compositionally biased region" description="Polar residues" evidence="1">
    <location>
        <begin position="623"/>
        <end position="646"/>
    </location>
</feature>
<name>A0A8T0B740_SILME</name>
<sequence>MVQQANKAAVVVPPISQQWLNHRQQNDAATSPQDSVPLKLDTAKNILEECTKMVKETNVPNVTIKLIEDLPQVILSPSSLSRLGSESATSVGISEKPRSENAGSQHCDSSQCQNGSTTQTSSISKDAICVDSTSKRSVEQNDDQRLEFSSDDTPLDLPPFPAVDYTLKDLRYLVNSLEVSPSEKDKSTVTDVMKCILDLYYSDDQQKMFKLEAFQELLKTASEVGIKKTHAVVLQHLQTKHFKVLESNSRTLNNEPNLQLKNFGSSWLNVDGPADVEHVLAEPISDYNITWCKKVSQTVENFQNIVDCPAQIDADNAEDLTLHANKDVLNTTTDNIYHVEPELSGVTYATCNTKMDARILEEGCLGRTSDQFSTMQSHSRRAFSESSDAGVTSNRDEFEETNSSECSESTSDLFEIIILSSEDARKIFNECFECDQKIEPHRIPQEERKDPVTVYVKNHSDDSKVKPLDDLKFTCPHVSSLAYGNDFFCPTCWQETPVFDIDQDEILLSPKDVEPNMDSQKPNHSQANLRMSVSRKQLDYPSATVCQESNSIINYITSTPKPGGPEVMRDPNPGDQIQSSSPTPAQEHSSKNRSVVKSGAEDLQETTSPVGTQTEHLKMGESCTGTEIRTETVSPSSCKNVQSPQTDAVPDDAGLNFSTAIVLEQKCIYKHHPKDHWSLSSDDQVRDANTSLGQVSPKTKALSQTPNITRVPEDKNAVHLKQKRPIGKGKGHDGQSKETKKLRLQLYGSNRRTSSCQDNVKSPETPVCLNISSSSHNGKNYTDKPSSAKQKVYSQWSSTFFHLQKNSSKSSNKKSGQHVEDCLKLKIKALKIAQGERQRAEAHHC</sequence>
<feature type="compositionally biased region" description="Low complexity" evidence="1">
    <location>
        <begin position="81"/>
        <end position="90"/>
    </location>
</feature>
<protein>
    <submittedName>
        <fullName evidence="2">Uncharacterized protein</fullName>
    </submittedName>
</protein>
<keyword evidence="3" id="KW-1185">Reference proteome</keyword>
<feature type="region of interest" description="Disordered" evidence="1">
    <location>
        <begin position="376"/>
        <end position="407"/>
    </location>
</feature>
<feature type="compositionally biased region" description="Basic residues" evidence="1">
    <location>
        <begin position="718"/>
        <end position="729"/>
    </location>
</feature>
<evidence type="ECO:0000313" key="3">
    <source>
        <dbReference type="Proteomes" id="UP000606274"/>
    </source>
</evidence>
<evidence type="ECO:0000256" key="1">
    <source>
        <dbReference type="SAM" id="MobiDB-lite"/>
    </source>
</evidence>
<feature type="region of interest" description="Disordered" evidence="1">
    <location>
        <begin position="81"/>
        <end position="119"/>
    </location>
</feature>
<gene>
    <name evidence="2" type="ORF">HF521_001779</name>
</gene>
<feature type="compositionally biased region" description="Basic and acidic residues" evidence="1">
    <location>
        <begin position="730"/>
        <end position="739"/>
    </location>
</feature>
<dbReference type="Proteomes" id="UP000606274">
    <property type="component" value="Unassembled WGS sequence"/>
</dbReference>
<comment type="caution">
    <text evidence="2">The sequence shown here is derived from an EMBL/GenBank/DDBJ whole genome shotgun (WGS) entry which is preliminary data.</text>
</comment>
<feature type="region of interest" description="Disordered" evidence="1">
    <location>
        <begin position="134"/>
        <end position="153"/>
    </location>
</feature>
<proteinExistence type="predicted"/>
<feature type="compositionally biased region" description="Basic and acidic residues" evidence="1">
    <location>
        <begin position="134"/>
        <end position="148"/>
    </location>
</feature>
<feature type="compositionally biased region" description="Polar residues" evidence="1">
    <location>
        <begin position="101"/>
        <end position="119"/>
    </location>
</feature>
<accession>A0A8T0B740</accession>
<evidence type="ECO:0000313" key="2">
    <source>
        <dbReference type="EMBL" id="KAF7702496.1"/>
    </source>
</evidence>
<organism evidence="2 3">
    <name type="scientific">Silurus meridionalis</name>
    <name type="common">Southern catfish</name>
    <name type="synonym">Silurus soldatovi meridionalis</name>
    <dbReference type="NCBI Taxonomy" id="175797"/>
    <lineage>
        <taxon>Eukaryota</taxon>
        <taxon>Metazoa</taxon>
        <taxon>Chordata</taxon>
        <taxon>Craniata</taxon>
        <taxon>Vertebrata</taxon>
        <taxon>Euteleostomi</taxon>
        <taxon>Actinopterygii</taxon>
        <taxon>Neopterygii</taxon>
        <taxon>Teleostei</taxon>
        <taxon>Ostariophysi</taxon>
        <taxon>Siluriformes</taxon>
        <taxon>Siluridae</taxon>
        <taxon>Silurus</taxon>
    </lineage>
</organism>
<dbReference type="AlphaFoldDB" id="A0A8T0B740"/>